<dbReference type="PROSITE" id="PS51257">
    <property type="entry name" value="PROKAR_LIPOPROTEIN"/>
    <property type="match status" value="1"/>
</dbReference>
<dbReference type="InterPro" id="IPR029052">
    <property type="entry name" value="Metallo-depent_PP-like"/>
</dbReference>
<dbReference type="RefSeq" id="WP_090147388.1">
    <property type="nucleotide sequence ID" value="NZ_FNAN01000003.1"/>
</dbReference>
<evidence type="ECO:0000256" key="3">
    <source>
        <dbReference type="SAM" id="SignalP"/>
    </source>
</evidence>
<dbReference type="AlphaFoldDB" id="A0A1G6ZLT3"/>
<dbReference type="Gene3D" id="3.60.21.10">
    <property type="match status" value="1"/>
</dbReference>
<keyword evidence="6" id="KW-1185">Reference proteome</keyword>
<organism evidence="5 6">
    <name type="scientific">Dyadobacter soli</name>
    <dbReference type="NCBI Taxonomy" id="659014"/>
    <lineage>
        <taxon>Bacteria</taxon>
        <taxon>Pseudomonadati</taxon>
        <taxon>Bacteroidota</taxon>
        <taxon>Cytophagia</taxon>
        <taxon>Cytophagales</taxon>
        <taxon>Spirosomataceae</taxon>
        <taxon>Dyadobacter</taxon>
    </lineage>
</organism>
<dbReference type="SUPFAM" id="SSF56300">
    <property type="entry name" value="Metallo-dependent phosphatases"/>
    <property type="match status" value="1"/>
</dbReference>
<dbReference type="STRING" id="659014.SAMN04487996_103165"/>
<feature type="signal peptide" evidence="3">
    <location>
        <begin position="1"/>
        <end position="16"/>
    </location>
</feature>
<feature type="domain" description="Calcineurin-like phosphoesterase" evidence="4">
    <location>
        <begin position="53"/>
        <end position="260"/>
    </location>
</feature>
<sequence length="1263" mass="143323">MNRYLLRLLAFGTVLAGVSSCASYKTRFSKEGAQWQSASPDPALELKHTMYLVGDAGNDTPGNRAPVLEYLKTKLGTESKNSSILFLGDNIYESGMPPSEDSAARRLAEFRIDSQLETLENFKGHPVFVPGNHDWRGWGVKGLKRQEKYIQKHINEARGKKDKEVYEDYFLPLNGCSGPEVVELNDNVVIIVADSQWWLTDWDRDQKINDGCEIKNREQFRFVWENVVRKYRNKHVVIAMHHPPYTYGPHGGRFTIKQHIFPLTELNPKLYIPLPVIGSLSALFRATIGSRQDVANKHYKELRTAVLAGAKKNGKFIFASGHEHALQFIENDGQEFVVSGSGSKVSPVSLGKGSMFSSSKLGFSTLSFYKDGETWAKFWEVTPDGKDAKLVFQHKVKDKQQIEIPDSTTAFTEYNQHADSTTKFITSNEVKPIGKVHKAMLGEHYRPLYLQQYRFPVLDLATYKGGVVPTKQGGGNQTNSLRLKDAEGREYAMRGLTKDVSRFLPFPFNQMIAAQYLVEDNFLSTNPFAPLNMPALAGAINVYHANPRMYYVPAQPGLGTFNSLFGGSMNLVEERPDGKRWKDADFFGNPDKIVSTPDLVEALLENSKNKVDEEWAIRTRLLDFVIGDWDRHDDQWAWASTKQKDGTTIYRPIPRDRDQAFSRYDGFLTNIARQTLPFLRQLQTYGPEIQSMKWTTWSARLFDRTFLNELSWEQWEEQVKFIQKNLTDEAIEASFKDWPAKAREMASPKMIEGLKARRAHLMEIARTHYEFVSREVNVIGTEEQERFLIERIDDAHTRVTVYETSKEGRIKHQNYQRVFENAVTHAINIYGNGDDDEFIVKGDVRKGVKLRLIGGLGKDVFADSARVSGGGKKTLVYDDLKNNTIIPGSDTKDKRTSLYRFNVYDRRSADSNYDITLPLPLLGANPDDGFFLGGAVNITKYGFKKEPYASVQSIGGSFAVRTQGFKVNYTGDFINAFKKIDFYLDSYYRGPRYAFNYAGLGNETERPVDDANFYRVRQSAFYVYPAIKKRFGGHNGFVTLGPVFELNDIQATGNRYITSTENGLPGDIFKTKYYSGAKFTFNFSSIDNIFSPHSGIRFNAALNWTTDLKSDKNFTGLKAQFAWYTALDQKENLILATQLGTGVNFGSGFQFFQMPNIGGKLGLRGYRTERFYGKSSVWHDTDLRLRLGSSYNPTLPLTYGIFGGFDYGRVWLEGESSDKWHYDYGGGIWLSPVDALTIAAGAFIPKEKNEEKPRIAVQLGFWF</sequence>
<dbReference type="Gene3D" id="2.40.160.50">
    <property type="entry name" value="membrane protein fhac: a member of the omp85/tpsb transporter family"/>
    <property type="match status" value="1"/>
</dbReference>
<dbReference type="Proteomes" id="UP000198748">
    <property type="component" value="Unassembled WGS sequence"/>
</dbReference>
<feature type="chain" id="PRO_5011637639" evidence="3">
    <location>
        <begin position="17"/>
        <end position="1263"/>
    </location>
</feature>
<dbReference type="PANTHER" id="PTHR10161">
    <property type="entry name" value="TARTRATE-RESISTANT ACID PHOSPHATASE TYPE 5"/>
    <property type="match status" value="1"/>
</dbReference>
<keyword evidence="1 3" id="KW-0732">Signal</keyword>
<reference evidence="6" key="1">
    <citation type="submission" date="2016-10" db="EMBL/GenBank/DDBJ databases">
        <authorList>
            <person name="Varghese N."/>
            <person name="Submissions S."/>
        </authorList>
    </citation>
    <scope>NUCLEOTIDE SEQUENCE [LARGE SCALE GENOMIC DNA]</scope>
    <source>
        <strain evidence="6">DSM 25329</strain>
    </source>
</reference>
<dbReference type="EMBL" id="FNAN01000003">
    <property type="protein sequence ID" value="SDE03470.1"/>
    <property type="molecule type" value="Genomic_DNA"/>
</dbReference>
<dbReference type="Pfam" id="PF00149">
    <property type="entry name" value="Metallophos"/>
    <property type="match status" value="1"/>
</dbReference>
<evidence type="ECO:0000256" key="1">
    <source>
        <dbReference type="ARBA" id="ARBA00022729"/>
    </source>
</evidence>
<accession>A0A1G6ZLT3</accession>
<evidence type="ECO:0000313" key="5">
    <source>
        <dbReference type="EMBL" id="SDE03470.1"/>
    </source>
</evidence>
<gene>
    <name evidence="5" type="ORF">SAMN04487996_103165</name>
</gene>
<proteinExistence type="predicted"/>
<name>A0A1G6ZLT3_9BACT</name>
<dbReference type="GO" id="GO:0016787">
    <property type="term" value="F:hydrolase activity"/>
    <property type="evidence" value="ECO:0007669"/>
    <property type="project" value="UniProtKB-KW"/>
</dbReference>
<evidence type="ECO:0000313" key="6">
    <source>
        <dbReference type="Proteomes" id="UP000198748"/>
    </source>
</evidence>
<evidence type="ECO:0000256" key="2">
    <source>
        <dbReference type="ARBA" id="ARBA00022801"/>
    </source>
</evidence>
<protein>
    <submittedName>
        <fullName evidence="5">Calcineurin-like phosphoesterase</fullName>
    </submittedName>
</protein>
<dbReference type="InterPro" id="IPR004843">
    <property type="entry name" value="Calcineurin-like_PHP"/>
</dbReference>
<keyword evidence="2" id="KW-0378">Hydrolase</keyword>
<dbReference type="InterPro" id="IPR051558">
    <property type="entry name" value="Metallophosphoesterase_PAP"/>
</dbReference>
<dbReference type="OrthoDB" id="333971at2"/>
<evidence type="ECO:0000259" key="4">
    <source>
        <dbReference type="Pfam" id="PF00149"/>
    </source>
</evidence>
<dbReference type="PANTHER" id="PTHR10161:SF14">
    <property type="entry name" value="TARTRATE-RESISTANT ACID PHOSPHATASE TYPE 5"/>
    <property type="match status" value="1"/>
</dbReference>